<dbReference type="GO" id="GO:0004519">
    <property type="term" value="F:endonuclease activity"/>
    <property type="evidence" value="ECO:0007669"/>
    <property type="project" value="UniProtKB-KW"/>
</dbReference>
<dbReference type="InterPro" id="IPR035901">
    <property type="entry name" value="GIY-YIG_endonuc_sf"/>
</dbReference>
<accession>A0A396RV81</accession>
<gene>
    <name evidence="3" type="ORF">C2846_13890</name>
</gene>
<keyword evidence="4" id="KW-1185">Reference proteome</keyword>
<feature type="domain" description="GIY-YIG" evidence="2">
    <location>
        <begin position="2"/>
        <end position="78"/>
    </location>
</feature>
<dbReference type="PANTHER" id="PTHR34477">
    <property type="entry name" value="UPF0213 PROTEIN YHBQ"/>
    <property type="match status" value="1"/>
</dbReference>
<dbReference type="PANTHER" id="PTHR34477:SF5">
    <property type="entry name" value="BSL5627 PROTEIN"/>
    <property type="match status" value="1"/>
</dbReference>
<keyword evidence="3" id="KW-0540">Nuclease</keyword>
<keyword evidence="3" id="KW-0378">Hydrolase</keyword>
<evidence type="ECO:0000313" key="3">
    <source>
        <dbReference type="EMBL" id="RHW20467.1"/>
    </source>
</evidence>
<keyword evidence="3" id="KW-0255">Endonuclease</keyword>
<name>A0A396RV81_9PSED</name>
<reference evidence="3 4" key="1">
    <citation type="submission" date="2018-06" db="EMBL/GenBank/DDBJ databases">
        <title>Pseudomonas jilinensis sp. nov., isolated from the production water of Jilin Oilfield in China.</title>
        <authorList>
            <person name="Wang J."/>
        </authorList>
    </citation>
    <scope>NUCLEOTIDE SEQUENCE [LARGE SCALE GENOMIC DNA]</scope>
    <source>
        <strain evidence="3 4">JS15-10A1</strain>
    </source>
</reference>
<dbReference type="Pfam" id="PF01541">
    <property type="entry name" value="GIY-YIG"/>
    <property type="match status" value="1"/>
</dbReference>
<dbReference type="SUPFAM" id="SSF82771">
    <property type="entry name" value="GIY-YIG endonuclease"/>
    <property type="match status" value="1"/>
</dbReference>
<protein>
    <submittedName>
        <fullName evidence="3">Endonuclease</fullName>
    </submittedName>
</protein>
<dbReference type="Gene3D" id="3.40.1440.10">
    <property type="entry name" value="GIY-YIG endonuclease"/>
    <property type="match status" value="1"/>
</dbReference>
<proteinExistence type="inferred from homology"/>
<dbReference type="InterPro" id="IPR000305">
    <property type="entry name" value="GIY-YIG_endonuc"/>
</dbReference>
<dbReference type="PROSITE" id="PS50164">
    <property type="entry name" value="GIY_YIG"/>
    <property type="match status" value="1"/>
</dbReference>
<dbReference type="CDD" id="cd10448">
    <property type="entry name" value="GIY-YIG_unchar_3"/>
    <property type="match status" value="1"/>
</dbReference>
<dbReference type="InterPro" id="IPR050190">
    <property type="entry name" value="UPF0213_domain"/>
</dbReference>
<dbReference type="Proteomes" id="UP000265745">
    <property type="component" value="Unassembled WGS sequence"/>
</dbReference>
<sequence length="94" mass="10819">MREPCVYIMSNKPNGTLYVGVTSNLPARVWQHRTGAVPGFTSRYGLTKLVWYERHEQMAEAISREKQLKAGNRAGKIRLIEESNPHWNDLYTSL</sequence>
<dbReference type="EMBL" id="QJSA01000012">
    <property type="protein sequence ID" value="RHW20467.1"/>
    <property type="molecule type" value="Genomic_DNA"/>
</dbReference>
<evidence type="ECO:0000256" key="1">
    <source>
        <dbReference type="ARBA" id="ARBA00007435"/>
    </source>
</evidence>
<evidence type="ECO:0000259" key="2">
    <source>
        <dbReference type="PROSITE" id="PS50164"/>
    </source>
</evidence>
<dbReference type="AlphaFoldDB" id="A0A396RV81"/>
<comment type="caution">
    <text evidence="3">The sequence shown here is derived from an EMBL/GenBank/DDBJ whole genome shotgun (WGS) entry which is preliminary data.</text>
</comment>
<organism evidence="3 4">
    <name type="scientific">Pseudomonas jilinensis</name>
    <dbReference type="NCBI Taxonomy" id="2078689"/>
    <lineage>
        <taxon>Bacteria</taxon>
        <taxon>Pseudomonadati</taxon>
        <taxon>Pseudomonadota</taxon>
        <taxon>Gammaproteobacteria</taxon>
        <taxon>Pseudomonadales</taxon>
        <taxon>Pseudomonadaceae</taxon>
        <taxon>Pseudomonas</taxon>
    </lineage>
</organism>
<comment type="similarity">
    <text evidence="1">Belongs to the UPF0213 family.</text>
</comment>
<evidence type="ECO:0000313" key="4">
    <source>
        <dbReference type="Proteomes" id="UP000265745"/>
    </source>
</evidence>
<dbReference type="OrthoDB" id="9807770at2"/>